<evidence type="ECO:0000313" key="2">
    <source>
        <dbReference type="Proteomes" id="UP001497535"/>
    </source>
</evidence>
<organism evidence="1 2">
    <name type="scientific">Meloidogyne enterolobii</name>
    <name type="common">Root-knot nematode worm</name>
    <name type="synonym">Meloidogyne mayaguensis</name>
    <dbReference type="NCBI Taxonomy" id="390850"/>
    <lineage>
        <taxon>Eukaryota</taxon>
        <taxon>Metazoa</taxon>
        <taxon>Ecdysozoa</taxon>
        <taxon>Nematoda</taxon>
        <taxon>Chromadorea</taxon>
        <taxon>Rhabditida</taxon>
        <taxon>Tylenchina</taxon>
        <taxon>Tylenchomorpha</taxon>
        <taxon>Tylenchoidea</taxon>
        <taxon>Meloidogynidae</taxon>
        <taxon>Meloidogyninae</taxon>
        <taxon>Meloidogyne</taxon>
    </lineage>
</organism>
<proteinExistence type="predicted"/>
<comment type="caution">
    <text evidence="1">The sequence shown here is derived from an EMBL/GenBank/DDBJ whole genome shotgun (WGS) entry which is preliminary data.</text>
</comment>
<accession>A0ACB0YH40</accession>
<reference evidence="1" key="1">
    <citation type="submission" date="2023-11" db="EMBL/GenBank/DDBJ databases">
        <authorList>
            <person name="Poullet M."/>
        </authorList>
    </citation>
    <scope>NUCLEOTIDE SEQUENCE</scope>
    <source>
        <strain evidence="1">E1834</strain>
    </source>
</reference>
<dbReference type="EMBL" id="CAVMJV010000012">
    <property type="protein sequence ID" value="CAK5046495.1"/>
    <property type="molecule type" value="Genomic_DNA"/>
</dbReference>
<sequence length="89" mass="10075">MKGPSYLSPNFLIFSIFFTKTFSPFSHFFLLILTCCFLIIFIFPCNRHLTSDLTSSKFSTSFFTYKFISLNFSFSIPRAASVGSLGANP</sequence>
<keyword evidence="2" id="KW-1185">Reference proteome</keyword>
<protein>
    <submittedName>
        <fullName evidence="1">Uncharacterized protein</fullName>
    </submittedName>
</protein>
<evidence type="ECO:0000313" key="1">
    <source>
        <dbReference type="EMBL" id="CAK5046495.1"/>
    </source>
</evidence>
<dbReference type="Proteomes" id="UP001497535">
    <property type="component" value="Unassembled WGS sequence"/>
</dbReference>
<gene>
    <name evidence="1" type="ORF">MENTE1834_LOCUS12095</name>
</gene>
<name>A0ACB0YH40_MELEN</name>